<keyword evidence="4 7" id="KW-0812">Transmembrane</keyword>
<evidence type="ECO:0000256" key="6">
    <source>
        <dbReference type="ARBA" id="ARBA00023136"/>
    </source>
</evidence>
<comment type="subcellular location">
    <subcellularLocation>
        <location evidence="1">Cell membrane</location>
        <topology evidence="1">Multi-pass membrane protein</topology>
    </subcellularLocation>
    <subcellularLocation>
        <location evidence="7">Membrane</location>
        <topology evidence="7">Multi-pass membrane protein</topology>
    </subcellularLocation>
</comment>
<feature type="transmembrane region" description="Helical" evidence="8">
    <location>
        <begin position="71"/>
        <end position="99"/>
    </location>
</feature>
<dbReference type="GO" id="GO:0005886">
    <property type="term" value="C:plasma membrane"/>
    <property type="evidence" value="ECO:0007669"/>
    <property type="project" value="UniProtKB-SubCell"/>
</dbReference>
<keyword evidence="11" id="KW-1185">Reference proteome</keyword>
<feature type="transmembrane region" description="Helical" evidence="8">
    <location>
        <begin position="205"/>
        <end position="226"/>
    </location>
</feature>
<evidence type="ECO:0000256" key="7">
    <source>
        <dbReference type="RuleBase" id="RU000320"/>
    </source>
</evidence>
<feature type="transmembrane region" description="Helical" evidence="8">
    <location>
        <begin position="108"/>
        <end position="127"/>
    </location>
</feature>
<accession>A0A841AGR7</accession>
<evidence type="ECO:0000256" key="4">
    <source>
        <dbReference type="ARBA" id="ARBA00022692"/>
    </source>
</evidence>
<dbReference type="EMBL" id="JACHLZ010000001">
    <property type="protein sequence ID" value="MBB5833127.1"/>
    <property type="molecule type" value="Genomic_DNA"/>
</dbReference>
<evidence type="ECO:0000256" key="1">
    <source>
        <dbReference type="ARBA" id="ARBA00004651"/>
    </source>
</evidence>
<feature type="transmembrane region" description="Helical" evidence="8">
    <location>
        <begin position="165"/>
        <end position="185"/>
    </location>
</feature>
<reference evidence="10 11" key="1">
    <citation type="submission" date="2020-08" db="EMBL/GenBank/DDBJ databases">
        <title>Sequencing the genomes of 1000 actinobacteria strains.</title>
        <authorList>
            <person name="Klenk H.-P."/>
        </authorList>
    </citation>
    <scope>NUCLEOTIDE SEQUENCE [LARGE SCALE GENOMIC DNA]</scope>
    <source>
        <strain evidence="10 11">DSM 28796</strain>
    </source>
</reference>
<gene>
    <name evidence="10" type="ORF">HNR70_002940</name>
</gene>
<keyword evidence="3" id="KW-1003">Cell membrane</keyword>
<dbReference type="PANTHER" id="PTHR42703">
    <property type="entry name" value="NADH DEHYDROGENASE"/>
    <property type="match status" value="1"/>
</dbReference>
<feature type="transmembrane region" description="Helical" evidence="8">
    <location>
        <begin position="31"/>
        <end position="51"/>
    </location>
</feature>
<dbReference type="AlphaFoldDB" id="A0A841AGR7"/>
<comment type="similarity">
    <text evidence="2">Belongs to the CPA3 antiporters (TC 2.A.63) subunit D family.</text>
</comment>
<dbReference type="InterPro" id="IPR001750">
    <property type="entry name" value="ND/Mrp_TM"/>
</dbReference>
<dbReference type="GO" id="GO:0008137">
    <property type="term" value="F:NADH dehydrogenase (ubiquinone) activity"/>
    <property type="evidence" value="ECO:0007669"/>
    <property type="project" value="InterPro"/>
</dbReference>
<protein>
    <submittedName>
        <fullName evidence="10">Multicomponent Na+:H+ antiporter subunit D</fullName>
    </submittedName>
</protein>
<evidence type="ECO:0000313" key="10">
    <source>
        <dbReference type="EMBL" id="MBB5833127.1"/>
    </source>
</evidence>
<evidence type="ECO:0000256" key="5">
    <source>
        <dbReference type="ARBA" id="ARBA00022989"/>
    </source>
</evidence>
<feature type="transmembrane region" description="Helical" evidence="8">
    <location>
        <begin position="238"/>
        <end position="258"/>
    </location>
</feature>
<feature type="transmembrane region" description="Helical" evidence="8">
    <location>
        <begin position="402"/>
        <end position="419"/>
    </location>
</feature>
<dbReference type="InterPro" id="IPR003918">
    <property type="entry name" value="NADH_UbQ_OxRdtase"/>
</dbReference>
<dbReference type="RefSeq" id="WP_184326334.1">
    <property type="nucleotide sequence ID" value="NZ_JACHLZ010000001.1"/>
</dbReference>
<evidence type="ECO:0000256" key="2">
    <source>
        <dbReference type="ARBA" id="ARBA00005346"/>
    </source>
</evidence>
<sequence>MTLDAALPLLVAIPILAAGITAFARARRPWTVVVLLLVQTAQLVAATLLVIETADGSVHAHQVGGWIPGIAIPFAVDAFSALMLTVAGGLILVCTLFALQVDAGRHRFYAPLVMVLQAGVVGTLLTADVFNMFVFIEVMLLPTYGLLVLAARGRGTRASVVGSRLYVTFNLFVSTLFLAGVAMIYGTAGTVNLGELAGAASEDPLVAAAAGVSLFALSMKAAVVPVHGWLARAYPSTSPAITALISGLHTKVAIYAIYRLYAVIFEGDERFLWIGILLFSATMLIGVLGAVGEDRMRSILAFHMVSQIGYILLGVALFTPFGLTAGIAYLLHHMIVKASLFLSTGAIEERFGTDKLSELKGRIGKEPVLAVAFGAAAMSLAGLPPFSGFIAKFSLITSTFEAGQIAAAVVALLVSLITLQSMLKIFNGVFSPTIKGHPAPAEPSATAVLPGATPLALAAPALALAAVTLTLGLGAQGLLSLSEVAAAGLYDTSAYVEAVLP</sequence>
<dbReference type="PRINTS" id="PR01437">
    <property type="entry name" value="NUOXDRDTASE4"/>
</dbReference>
<keyword evidence="6 8" id="KW-0472">Membrane</keyword>
<comment type="caution">
    <text evidence="10">The sequence shown here is derived from an EMBL/GenBank/DDBJ whole genome shotgun (WGS) entry which is preliminary data.</text>
</comment>
<feature type="domain" description="NADH:quinone oxidoreductase/Mrp antiporter transmembrane" evidence="9">
    <location>
        <begin position="128"/>
        <end position="418"/>
    </location>
</feature>
<feature type="transmembrane region" description="Helical" evidence="8">
    <location>
        <begin position="299"/>
        <end position="321"/>
    </location>
</feature>
<feature type="transmembrane region" description="Helical" evidence="8">
    <location>
        <begin position="133"/>
        <end position="153"/>
    </location>
</feature>
<feature type="transmembrane region" description="Helical" evidence="8">
    <location>
        <begin position="270"/>
        <end position="292"/>
    </location>
</feature>
<keyword evidence="5 8" id="KW-1133">Transmembrane helix</keyword>
<evidence type="ECO:0000259" key="9">
    <source>
        <dbReference type="Pfam" id="PF00361"/>
    </source>
</evidence>
<proteinExistence type="inferred from homology"/>
<feature type="transmembrane region" description="Helical" evidence="8">
    <location>
        <begin position="6"/>
        <end position="24"/>
    </location>
</feature>
<name>A0A841AGR7_9MICO</name>
<feature type="transmembrane region" description="Helical" evidence="8">
    <location>
        <begin position="327"/>
        <end position="347"/>
    </location>
</feature>
<dbReference type="NCBIfam" id="NF006238">
    <property type="entry name" value="PRK08375.1-4"/>
    <property type="match status" value="1"/>
</dbReference>
<dbReference type="Proteomes" id="UP000588158">
    <property type="component" value="Unassembled WGS sequence"/>
</dbReference>
<organism evidence="10 11">
    <name type="scientific">Brachybacterium aquaticum</name>
    <dbReference type="NCBI Taxonomy" id="1432564"/>
    <lineage>
        <taxon>Bacteria</taxon>
        <taxon>Bacillati</taxon>
        <taxon>Actinomycetota</taxon>
        <taxon>Actinomycetes</taxon>
        <taxon>Micrococcales</taxon>
        <taxon>Dermabacteraceae</taxon>
        <taxon>Brachybacterium</taxon>
    </lineage>
</organism>
<dbReference type="InterPro" id="IPR050586">
    <property type="entry name" value="CPA3_Na-H_Antiporter_D"/>
</dbReference>
<dbReference type="Pfam" id="PF00361">
    <property type="entry name" value="Proton_antipo_M"/>
    <property type="match status" value="1"/>
</dbReference>
<feature type="transmembrane region" description="Helical" evidence="8">
    <location>
        <begin position="368"/>
        <end position="390"/>
    </location>
</feature>
<evidence type="ECO:0000256" key="3">
    <source>
        <dbReference type="ARBA" id="ARBA00022475"/>
    </source>
</evidence>
<dbReference type="GO" id="GO:0042773">
    <property type="term" value="P:ATP synthesis coupled electron transport"/>
    <property type="evidence" value="ECO:0007669"/>
    <property type="project" value="InterPro"/>
</dbReference>
<evidence type="ECO:0000313" key="11">
    <source>
        <dbReference type="Proteomes" id="UP000588158"/>
    </source>
</evidence>
<dbReference type="PANTHER" id="PTHR42703:SF1">
    <property type="entry name" value="NA(+)_H(+) ANTIPORTER SUBUNIT D1"/>
    <property type="match status" value="1"/>
</dbReference>
<evidence type="ECO:0000256" key="8">
    <source>
        <dbReference type="SAM" id="Phobius"/>
    </source>
</evidence>